<dbReference type="InterPro" id="IPR015424">
    <property type="entry name" value="PyrdxlP-dep_Trfase"/>
</dbReference>
<dbReference type="GO" id="GO:0006782">
    <property type="term" value="P:protoporphyrinogen IX biosynthetic process"/>
    <property type="evidence" value="ECO:0007669"/>
    <property type="project" value="UniProtKB-UniRule"/>
</dbReference>
<evidence type="ECO:0000256" key="5">
    <source>
        <dbReference type="ARBA" id="ARBA00022898"/>
    </source>
</evidence>
<dbReference type="AlphaFoldDB" id="F2JGZ6"/>
<dbReference type="Proteomes" id="UP000008467">
    <property type="component" value="Chromosome"/>
</dbReference>
<dbReference type="PANTHER" id="PTHR43713:SF3">
    <property type="entry name" value="GLUTAMATE-1-SEMIALDEHYDE 2,1-AMINOMUTASE 1, CHLOROPLASTIC-RELATED"/>
    <property type="match status" value="1"/>
</dbReference>
<keyword evidence="8" id="KW-0963">Cytoplasm</keyword>
<evidence type="ECO:0000256" key="1">
    <source>
        <dbReference type="ARBA" id="ARBA00001579"/>
    </source>
</evidence>
<dbReference type="GO" id="GO:0008483">
    <property type="term" value="F:transaminase activity"/>
    <property type="evidence" value="ECO:0007669"/>
    <property type="project" value="InterPro"/>
</dbReference>
<reference evidence="9 10" key="1">
    <citation type="journal article" date="2011" name="J. Bacteriol.">
        <title>Complete genome sequence of the cellulose-degrading bacterium Cellulosilyticum lentocellum.</title>
        <authorList>
            <consortium name="US DOE Joint Genome Institute"/>
            <person name="Miller D.A."/>
            <person name="Suen G."/>
            <person name="Bruce D."/>
            <person name="Copeland A."/>
            <person name="Cheng J.F."/>
            <person name="Detter C."/>
            <person name="Goodwin L.A."/>
            <person name="Han C.S."/>
            <person name="Hauser L.J."/>
            <person name="Land M.L."/>
            <person name="Lapidus A."/>
            <person name="Lucas S."/>
            <person name="Meincke L."/>
            <person name="Pitluck S."/>
            <person name="Tapia R."/>
            <person name="Teshima H."/>
            <person name="Woyke T."/>
            <person name="Fox B.G."/>
            <person name="Angert E.R."/>
            <person name="Currie C.R."/>
        </authorList>
    </citation>
    <scope>NUCLEOTIDE SEQUENCE [LARGE SCALE GENOMIC DNA]</scope>
    <source>
        <strain evidence="10">ATCC 49066 / DSM 5427 / NCIMB 11756 / RHM5</strain>
    </source>
</reference>
<dbReference type="Pfam" id="PF00202">
    <property type="entry name" value="Aminotran_3"/>
    <property type="match status" value="1"/>
</dbReference>
<evidence type="ECO:0000256" key="3">
    <source>
        <dbReference type="ARBA" id="ARBA00004819"/>
    </source>
</evidence>
<dbReference type="GO" id="GO:0005737">
    <property type="term" value="C:cytoplasm"/>
    <property type="evidence" value="ECO:0007669"/>
    <property type="project" value="UniProtKB-SubCell"/>
</dbReference>
<dbReference type="InterPro" id="IPR015422">
    <property type="entry name" value="PyrdxlP-dep_Trfase_small"/>
</dbReference>
<dbReference type="Gene3D" id="3.40.640.10">
    <property type="entry name" value="Type I PLP-dependent aspartate aminotransferase-like (Major domain)"/>
    <property type="match status" value="1"/>
</dbReference>
<comment type="pathway">
    <text evidence="3 8">Porphyrin-containing compound metabolism; protoporphyrin-IX biosynthesis; 5-aminolevulinate from L-glutamyl-tRNA(Glu): step 2/2.</text>
</comment>
<comment type="similarity">
    <text evidence="4 8">Belongs to the class-III pyridoxal-phosphate-dependent aminotransferase family. HemL subfamily.</text>
</comment>
<dbReference type="STRING" id="642492.Clole_3653"/>
<keyword evidence="10" id="KW-1185">Reference proteome</keyword>
<dbReference type="HAMAP" id="MF_00375">
    <property type="entry name" value="HemL_aminotrans_3"/>
    <property type="match status" value="1"/>
</dbReference>
<dbReference type="RefSeq" id="WP_013658612.1">
    <property type="nucleotide sequence ID" value="NC_015275.1"/>
</dbReference>
<sequence>MNHSKSSILYEEAVKYIPGGVNSPVRAFKAVGLEPIFADYAEGSRLTDVDGNTYIDYICSWGPLLLGHSPKAIVEGIEEVVAKGTSYGVATAIEVEMAKLLVEAYSAIDKVRMVNSGTEATMSALRVARGYTGRNKILKFEGCYHGHSDALLVQSGSGTLTYGVPTSPGVPEDVVKHTLVARYNDLASVHALFEANKGEIAAVIVEPIAGNMGVIEGKKAFLQGLRELCSKEGTVLIFDEVITGFRIAYGGASEYFGVAPDMVCFGKIIGAGLPVGAYGGKSEIMDMVSPIGTVYQAGTLSGNPLAMYMGKKNLELLKTNQEVYKVLATKATKLTEGFKANLEKLGLEFTVNCVGSLVCLFFANGRIENYDDVKRCDTELFTIYYKKMMEKGILLPPAQFEGMFLSAAHSDEDIEATIKANYEALEMVKIYLERI</sequence>
<evidence type="ECO:0000256" key="4">
    <source>
        <dbReference type="ARBA" id="ARBA00008981"/>
    </source>
</evidence>
<dbReference type="FunFam" id="3.40.640.10:FF:000021">
    <property type="entry name" value="Glutamate-1-semialdehyde 2,1-aminomutase"/>
    <property type="match status" value="1"/>
</dbReference>
<evidence type="ECO:0000313" key="10">
    <source>
        <dbReference type="Proteomes" id="UP000008467"/>
    </source>
</evidence>
<dbReference type="KEGG" id="cle:Clole_3653"/>
<dbReference type="GO" id="GO:0030170">
    <property type="term" value="F:pyridoxal phosphate binding"/>
    <property type="evidence" value="ECO:0007669"/>
    <property type="project" value="InterPro"/>
</dbReference>
<dbReference type="Gene3D" id="3.90.1150.10">
    <property type="entry name" value="Aspartate Aminotransferase, domain 1"/>
    <property type="match status" value="1"/>
</dbReference>
<protein>
    <recommendedName>
        <fullName evidence="8">Glutamate-1-semialdehyde 2,1-aminomutase</fullName>
        <shortName evidence="8">GSA</shortName>
        <ecNumber evidence="8">5.4.3.8</ecNumber>
    </recommendedName>
    <alternativeName>
        <fullName evidence="8">Glutamate-1-semialdehyde aminotransferase</fullName>
        <shortName evidence="8">GSA-AT</shortName>
    </alternativeName>
</protein>
<comment type="cofactor">
    <cofactor evidence="2 8">
        <name>pyridoxal 5'-phosphate</name>
        <dbReference type="ChEBI" id="CHEBI:597326"/>
    </cofactor>
</comment>
<keyword evidence="6 8" id="KW-0413">Isomerase</keyword>
<evidence type="ECO:0000313" key="9">
    <source>
        <dbReference type="EMBL" id="ADZ85336.1"/>
    </source>
</evidence>
<feature type="modified residue" description="N6-(pyridoxal phosphate)lysine" evidence="8">
    <location>
        <position position="267"/>
    </location>
</feature>
<dbReference type="PROSITE" id="PS00600">
    <property type="entry name" value="AA_TRANSFER_CLASS_3"/>
    <property type="match status" value="1"/>
</dbReference>
<dbReference type="InterPro" id="IPR049704">
    <property type="entry name" value="Aminotrans_3_PPA_site"/>
</dbReference>
<comment type="catalytic activity">
    <reaction evidence="1 8">
        <text>(S)-4-amino-5-oxopentanoate = 5-aminolevulinate</text>
        <dbReference type="Rhea" id="RHEA:14265"/>
        <dbReference type="ChEBI" id="CHEBI:57501"/>
        <dbReference type="ChEBI" id="CHEBI:356416"/>
        <dbReference type="EC" id="5.4.3.8"/>
    </reaction>
</comment>
<dbReference type="CDD" id="cd00610">
    <property type="entry name" value="OAT_like"/>
    <property type="match status" value="1"/>
</dbReference>
<comment type="subcellular location">
    <subcellularLocation>
        <location evidence="8">Cytoplasm</location>
    </subcellularLocation>
</comment>
<comment type="subunit">
    <text evidence="8">Homodimer.</text>
</comment>
<keyword evidence="5 8" id="KW-0663">Pyridoxal phosphate</keyword>
<keyword evidence="7 8" id="KW-0627">Porphyrin biosynthesis</keyword>
<name>F2JGZ6_CELLD</name>
<dbReference type="PANTHER" id="PTHR43713">
    <property type="entry name" value="GLUTAMATE-1-SEMIALDEHYDE 2,1-AMINOMUTASE"/>
    <property type="match status" value="1"/>
</dbReference>
<evidence type="ECO:0000256" key="2">
    <source>
        <dbReference type="ARBA" id="ARBA00001933"/>
    </source>
</evidence>
<dbReference type="GO" id="GO:0042286">
    <property type="term" value="F:glutamate-1-semialdehyde 2,1-aminomutase activity"/>
    <property type="evidence" value="ECO:0007669"/>
    <property type="project" value="UniProtKB-UniRule"/>
</dbReference>
<dbReference type="UniPathway" id="UPA00251">
    <property type="reaction ID" value="UER00317"/>
</dbReference>
<dbReference type="eggNOG" id="COG0001">
    <property type="taxonomic scope" value="Bacteria"/>
</dbReference>
<organism evidence="9 10">
    <name type="scientific">Cellulosilyticum lentocellum (strain ATCC 49066 / DSM 5427 / NCIMB 11756 / RHM5)</name>
    <name type="common">Clostridium lentocellum</name>
    <dbReference type="NCBI Taxonomy" id="642492"/>
    <lineage>
        <taxon>Bacteria</taxon>
        <taxon>Bacillati</taxon>
        <taxon>Bacillota</taxon>
        <taxon>Clostridia</taxon>
        <taxon>Lachnospirales</taxon>
        <taxon>Cellulosilyticaceae</taxon>
        <taxon>Cellulosilyticum</taxon>
    </lineage>
</organism>
<dbReference type="InterPro" id="IPR015421">
    <property type="entry name" value="PyrdxlP-dep_Trfase_major"/>
</dbReference>
<dbReference type="HOGENOM" id="CLU_016922_1_5_9"/>
<dbReference type="NCBIfam" id="TIGR00713">
    <property type="entry name" value="hemL"/>
    <property type="match status" value="1"/>
</dbReference>
<evidence type="ECO:0000256" key="6">
    <source>
        <dbReference type="ARBA" id="ARBA00023235"/>
    </source>
</evidence>
<dbReference type="EMBL" id="CP002582">
    <property type="protein sequence ID" value="ADZ85336.1"/>
    <property type="molecule type" value="Genomic_DNA"/>
</dbReference>
<evidence type="ECO:0000256" key="8">
    <source>
        <dbReference type="HAMAP-Rule" id="MF_00375"/>
    </source>
</evidence>
<dbReference type="SUPFAM" id="SSF53383">
    <property type="entry name" value="PLP-dependent transferases"/>
    <property type="match status" value="1"/>
</dbReference>
<dbReference type="NCBIfam" id="NF000818">
    <property type="entry name" value="PRK00062.1"/>
    <property type="match status" value="1"/>
</dbReference>
<accession>F2JGZ6</accession>
<proteinExistence type="inferred from homology"/>
<dbReference type="EC" id="5.4.3.8" evidence="8"/>
<gene>
    <name evidence="8" type="primary">hemL</name>
    <name evidence="9" type="ordered locus">Clole_3653</name>
</gene>
<dbReference type="InterPro" id="IPR005814">
    <property type="entry name" value="Aminotrans_3"/>
</dbReference>
<evidence type="ECO:0000256" key="7">
    <source>
        <dbReference type="ARBA" id="ARBA00023244"/>
    </source>
</evidence>
<dbReference type="InterPro" id="IPR004639">
    <property type="entry name" value="4pyrrol_synth_GluAld_NH2Trfase"/>
</dbReference>